<dbReference type="PANTHER" id="PTHR27006:SF606">
    <property type="entry name" value="INTERLEUKIN-1 RECEPTOR-ASSOCIATED KINASE 4"/>
    <property type="match status" value="1"/>
</dbReference>
<gene>
    <name evidence="1" type="primary">CRK10_11</name>
    <name evidence="1" type="ORF">CFP56_011985</name>
</gene>
<comment type="caution">
    <text evidence="1">The sequence shown here is derived from an EMBL/GenBank/DDBJ whole genome shotgun (WGS) entry which is preliminary data.</text>
</comment>
<organism evidence="1 2">
    <name type="scientific">Quercus suber</name>
    <name type="common">Cork oak</name>
    <dbReference type="NCBI Taxonomy" id="58331"/>
    <lineage>
        <taxon>Eukaryota</taxon>
        <taxon>Viridiplantae</taxon>
        <taxon>Streptophyta</taxon>
        <taxon>Embryophyta</taxon>
        <taxon>Tracheophyta</taxon>
        <taxon>Spermatophyta</taxon>
        <taxon>Magnoliopsida</taxon>
        <taxon>eudicotyledons</taxon>
        <taxon>Gunneridae</taxon>
        <taxon>Pentapetalae</taxon>
        <taxon>rosids</taxon>
        <taxon>fabids</taxon>
        <taxon>Fagales</taxon>
        <taxon>Fagaceae</taxon>
        <taxon>Quercus</taxon>
    </lineage>
</organism>
<dbReference type="InterPro" id="IPR011009">
    <property type="entry name" value="Kinase-like_dom_sf"/>
</dbReference>
<reference evidence="1 2" key="1">
    <citation type="journal article" date="2018" name="Sci. Data">
        <title>The draft genome sequence of cork oak.</title>
        <authorList>
            <person name="Ramos A.M."/>
            <person name="Usie A."/>
            <person name="Barbosa P."/>
            <person name="Barros P.M."/>
            <person name="Capote T."/>
            <person name="Chaves I."/>
            <person name="Simoes F."/>
            <person name="Abreu I."/>
            <person name="Carrasquinho I."/>
            <person name="Faro C."/>
            <person name="Guimaraes J.B."/>
            <person name="Mendonca D."/>
            <person name="Nobrega F."/>
            <person name="Rodrigues L."/>
            <person name="Saibo N.J.M."/>
            <person name="Varela M.C."/>
            <person name="Egas C."/>
            <person name="Matos J."/>
            <person name="Miguel C.M."/>
            <person name="Oliveira M.M."/>
            <person name="Ricardo C.P."/>
            <person name="Goncalves S."/>
        </authorList>
    </citation>
    <scope>NUCLEOTIDE SEQUENCE [LARGE SCALE GENOMIC DNA]</scope>
    <source>
        <strain evidence="2">cv. HL8</strain>
    </source>
</reference>
<evidence type="ECO:0000313" key="2">
    <source>
        <dbReference type="Proteomes" id="UP000237347"/>
    </source>
</evidence>
<dbReference type="Gene3D" id="1.10.510.10">
    <property type="entry name" value="Transferase(Phosphotransferase) domain 1"/>
    <property type="match status" value="1"/>
</dbReference>
<dbReference type="GO" id="GO:0016301">
    <property type="term" value="F:kinase activity"/>
    <property type="evidence" value="ECO:0007669"/>
    <property type="project" value="UniProtKB-KW"/>
</dbReference>
<dbReference type="Proteomes" id="UP000237347">
    <property type="component" value="Unassembled WGS sequence"/>
</dbReference>
<proteinExistence type="predicted"/>
<dbReference type="AlphaFoldDB" id="A0AAW0KWA5"/>
<dbReference type="PANTHER" id="PTHR27006">
    <property type="entry name" value="PROMASTIGOTE SURFACE ANTIGEN PROTEIN PSA"/>
    <property type="match status" value="1"/>
</dbReference>
<accession>A0AAW0KWA5</accession>
<dbReference type="EMBL" id="PKMF04000197">
    <property type="protein sequence ID" value="KAK7843755.1"/>
    <property type="molecule type" value="Genomic_DNA"/>
</dbReference>
<dbReference type="SUPFAM" id="SSF56112">
    <property type="entry name" value="Protein kinase-like (PK-like)"/>
    <property type="match status" value="1"/>
</dbReference>
<evidence type="ECO:0000313" key="1">
    <source>
        <dbReference type="EMBL" id="KAK7843755.1"/>
    </source>
</evidence>
<protein>
    <submittedName>
        <fullName evidence="1">Cysteine-rich receptor-like protein kinase 10</fullName>
    </submittedName>
</protein>
<sequence length="189" mass="21246">MKAMGRAEDQPLIHVHISLGQFLLAKKSLKGQHQALHEELEGSLQDEPKYVGYVEEDKFELRVGLTGMSRGPIENGLIVCHAWKHWKGRTSLELLDPTIRDSYSRIEVNKCIHIALLCVQENPAKRPTMDSIILMLNSNSVTLSSPQRPAFFLQSGTEQNVLELELDQSKGKSILLSVDEASITEVYPR</sequence>
<keyword evidence="2" id="KW-1185">Reference proteome</keyword>
<name>A0AAW0KWA5_QUESU</name>